<sequence>MALDLWICESSFVPALASGLLVLFLHLEDLLYVVKAKPHDRRMMCDSPIVQTKLSQNDSLCKYSHSSISCDSEFQSEVVKDDSLSKVSTSAHVPGKCFQISKMFCWEPREFD</sequence>
<gene>
    <name evidence="2" type="ORF">RchiOBHm_Chr1g0322971</name>
</gene>
<dbReference type="Proteomes" id="UP000238479">
    <property type="component" value="Chromosome 1"/>
</dbReference>
<dbReference type="EMBL" id="PDCK01000039">
    <property type="protein sequence ID" value="PRQ55293.1"/>
    <property type="molecule type" value="Genomic_DNA"/>
</dbReference>
<comment type="caution">
    <text evidence="2">The sequence shown here is derived from an EMBL/GenBank/DDBJ whole genome shotgun (WGS) entry which is preliminary data.</text>
</comment>
<keyword evidence="3" id="KW-1185">Reference proteome</keyword>
<evidence type="ECO:0000313" key="3">
    <source>
        <dbReference type="Proteomes" id="UP000238479"/>
    </source>
</evidence>
<name>A0A2P6S9C5_ROSCH</name>
<dbReference type="AlphaFoldDB" id="A0A2P6S9C5"/>
<proteinExistence type="predicted"/>
<feature type="transmembrane region" description="Helical" evidence="1">
    <location>
        <begin position="12"/>
        <end position="34"/>
    </location>
</feature>
<keyword evidence="1" id="KW-1133">Transmembrane helix</keyword>
<keyword evidence="1" id="KW-0812">Transmembrane</keyword>
<accession>A0A2P6S9C5</accession>
<protein>
    <submittedName>
        <fullName evidence="2">Uncharacterized protein</fullName>
    </submittedName>
</protein>
<evidence type="ECO:0000313" key="2">
    <source>
        <dbReference type="EMBL" id="PRQ55293.1"/>
    </source>
</evidence>
<keyword evidence="1" id="KW-0472">Membrane</keyword>
<organism evidence="2 3">
    <name type="scientific">Rosa chinensis</name>
    <name type="common">China rose</name>
    <dbReference type="NCBI Taxonomy" id="74649"/>
    <lineage>
        <taxon>Eukaryota</taxon>
        <taxon>Viridiplantae</taxon>
        <taxon>Streptophyta</taxon>
        <taxon>Embryophyta</taxon>
        <taxon>Tracheophyta</taxon>
        <taxon>Spermatophyta</taxon>
        <taxon>Magnoliopsida</taxon>
        <taxon>eudicotyledons</taxon>
        <taxon>Gunneridae</taxon>
        <taxon>Pentapetalae</taxon>
        <taxon>rosids</taxon>
        <taxon>fabids</taxon>
        <taxon>Rosales</taxon>
        <taxon>Rosaceae</taxon>
        <taxon>Rosoideae</taxon>
        <taxon>Rosoideae incertae sedis</taxon>
        <taxon>Rosa</taxon>
    </lineage>
</organism>
<reference evidence="2 3" key="1">
    <citation type="journal article" date="2018" name="Nat. Genet.">
        <title>The Rosa genome provides new insights in the design of modern roses.</title>
        <authorList>
            <person name="Bendahmane M."/>
        </authorList>
    </citation>
    <scope>NUCLEOTIDE SEQUENCE [LARGE SCALE GENOMIC DNA]</scope>
    <source>
        <strain evidence="3">cv. Old Blush</strain>
    </source>
</reference>
<evidence type="ECO:0000256" key="1">
    <source>
        <dbReference type="SAM" id="Phobius"/>
    </source>
</evidence>
<dbReference type="Gramene" id="PRQ55293">
    <property type="protein sequence ID" value="PRQ55293"/>
    <property type="gene ID" value="RchiOBHm_Chr1g0322971"/>
</dbReference>